<dbReference type="EMBL" id="KE747818">
    <property type="protein sequence ID" value="RMZ69351.1"/>
    <property type="molecule type" value="Genomic_DNA"/>
</dbReference>
<evidence type="ECO:0000256" key="1">
    <source>
        <dbReference type="SAM" id="SignalP"/>
    </source>
</evidence>
<evidence type="ECO:0000313" key="2">
    <source>
        <dbReference type="EMBL" id="RMZ69351.1"/>
    </source>
</evidence>
<proteinExistence type="predicted"/>
<organism evidence="2 3">
    <name type="scientific">Pyrenophora seminiperda CCB06</name>
    <dbReference type="NCBI Taxonomy" id="1302712"/>
    <lineage>
        <taxon>Eukaryota</taxon>
        <taxon>Fungi</taxon>
        <taxon>Dikarya</taxon>
        <taxon>Ascomycota</taxon>
        <taxon>Pezizomycotina</taxon>
        <taxon>Dothideomycetes</taxon>
        <taxon>Pleosporomycetidae</taxon>
        <taxon>Pleosporales</taxon>
        <taxon>Pleosporineae</taxon>
        <taxon>Pleosporaceae</taxon>
        <taxon>Pyrenophora</taxon>
    </lineage>
</organism>
<name>A0A3M7M4C0_9PLEO</name>
<evidence type="ECO:0000313" key="3">
    <source>
        <dbReference type="Proteomes" id="UP000265663"/>
    </source>
</evidence>
<feature type="chain" id="PRO_5018035036" evidence="1">
    <location>
        <begin position="17"/>
        <end position="322"/>
    </location>
</feature>
<keyword evidence="1" id="KW-0732">Signal</keyword>
<accession>A0A3M7M4C0</accession>
<gene>
    <name evidence="2" type="ORF">GMOD_00006132</name>
</gene>
<sequence>MIRTLFILLQLRYAAARFQQGLPHQVLNITTTIQPFVTVPVTVNYTTTESCPTPTSTRSVYSIVYPSPDASPVEITAQSQVVTSYIPEMTWCVGPPIELIPITGPPYSNGTAGYTTVTEGTGSCSVMYSPIETTICATTLIGLGSKVPVTACDQEITFSTECGFTVKKATPITTSGSLITPAPSVKRVWTFWLAPWQSFTAGDTPSDVDVKICTDLDNVKMECIRYQEVWEVVIVTSTRTTEHTVQISTTVSGPGTLIVATATGIFTDTVESIDLSTVLLLETEIETESISSAKKPTATVRTTSEFTSTVFITKSLYHVSSR</sequence>
<feature type="signal peptide" evidence="1">
    <location>
        <begin position="1"/>
        <end position="16"/>
    </location>
</feature>
<reference evidence="2 3" key="1">
    <citation type="journal article" date="2014" name="PLoS ONE">
        <title>De novo Genome Assembly of the Fungal Plant Pathogen Pyrenophora semeniperda.</title>
        <authorList>
            <person name="Soliai M.M."/>
            <person name="Meyer S.E."/>
            <person name="Udall J.A."/>
            <person name="Elzinga D.E."/>
            <person name="Hermansen R.A."/>
            <person name="Bodily P.M."/>
            <person name="Hart A.A."/>
            <person name="Coleman C.E."/>
        </authorList>
    </citation>
    <scope>NUCLEOTIDE SEQUENCE [LARGE SCALE GENOMIC DNA]</scope>
    <source>
        <strain evidence="2 3">CCB06</strain>
        <tissue evidence="2">Mycelium</tissue>
    </source>
</reference>
<protein>
    <submittedName>
        <fullName evidence="2">SCL locus</fullName>
    </submittedName>
</protein>
<dbReference type="OrthoDB" id="4121208at2759"/>
<dbReference type="AlphaFoldDB" id="A0A3M7M4C0"/>
<dbReference type="Proteomes" id="UP000265663">
    <property type="component" value="Unassembled WGS sequence"/>
</dbReference>
<keyword evidence="3" id="KW-1185">Reference proteome</keyword>